<evidence type="ECO:0000256" key="1">
    <source>
        <dbReference type="SAM" id="SignalP"/>
    </source>
</evidence>
<dbReference type="PROSITE" id="PS51257">
    <property type="entry name" value="PROKAR_LIPOPROTEIN"/>
    <property type="match status" value="1"/>
</dbReference>
<feature type="chain" id="PRO_5011574640" description="DUF4397 domain-containing protein" evidence="1">
    <location>
        <begin position="23"/>
        <end position="238"/>
    </location>
</feature>
<keyword evidence="1" id="KW-0732">Signal</keyword>
<protein>
    <recommendedName>
        <fullName evidence="2">DUF4397 domain-containing protein</fullName>
    </recommendedName>
</protein>
<feature type="signal peptide" evidence="1">
    <location>
        <begin position="1"/>
        <end position="22"/>
    </location>
</feature>
<dbReference type="STRING" id="551996.SAMN05192573_10496"/>
<evidence type="ECO:0000313" key="3">
    <source>
        <dbReference type="EMBL" id="SDG60468.1"/>
    </source>
</evidence>
<evidence type="ECO:0000313" key="4">
    <source>
        <dbReference type="Proteomes" id="UP000199705"/>
    </source>
</evidence>
<feature type="domain" description="DUF4397" evidence="2">
    <location>
        <begin position="41"/>
        <end position="155"/>
    </location>
</feature>
<accession>A0A1G7VLM0</accession>
<name>A0A1G7VLM0_9SPHI</name>
<evidence type="ECO:0000259" key="2">
    <source>
        <dbReference type="Pfam" id="PF14344"/>
    </source>
</evidence>
<dbReference type="InterPro" id="IPR025510">
    <property type="entry name" value="DUF4397"/>
</dbReference>
<keyword evidence="4" id="KW-1185">Reference proteome</keyword>
<organism evidence="3 4">
    <name type="scientific">Mucilaginibacter gossypii</name>
    <dbReference type="NCBI Taxonomy" id="551996"/>
    <lineage>
        <taxon>Bacteria</taxon>
        <taxon>Pseudomonadati</taxon>
        <taxon>Bacteroidota</taxon>
        <taxon>Sphingobacteriia</taxon>
        <taxon>Sphingobacteriales</taxon>
        <taxon>Sphingobacteriaceae</taxon>
        <taxon>Mucilaginibacter</taxon>
    </lineage>
</organism>
<dbReference type="EMBL" id="FNCG01000004">
    <property type="protein sequence ID" value="SDG60468.1"/>
    <property type="molecule type" value="Genomic_DNA"/>
</dbReference>
<dbReference type="RefSeq" id="WP_091165258.1">
    <property type="nucleotide sequence ID" value="NZ_FNCG01000004.1"/>
</dbReference>
<proteinExistence type="predicted"/>
<reference evidence="4" key="1">
    <citation type="submission" date="2016-10" db="EMBL/GenBank/DDBJ databases">
        <authorList>
            <person name="Varghese N."/>
            <person name="Submissions S."/>
        </authorList>
    </citation>
    <scope>NUCLEOTIDE SEQUENCE [LARGE SCALE GENOMIC DNA]</scope>
    <source>
        <strain evidence="4">Gh-67</strain>
    </source>
</reference>
<dbReference type="AlphaFoldDB" id="A0A1G7VLM0"/>
<gene>
    <name evidence="3" type="ORF">SAMN05192573_10496</name>
</gene>
<sequence length="238" mass="25754">MKTVQQKLTRRAGIIGMVCLLAATLSSCLKDHNNYVQPPVALVSVINASPDSDPVDFYLEPNRANNFPIRYGHGIDYINAYPGKRTATFYVSGTKQKVADDTITLVAKKLYSVYLANTAGKRDVIFVADSIVQPAAGMASIRLANLSADAGTVDLVTSKDSVLASNKAYKQVSDFVTIKGGVTYTLNIRQKGTPTVLASLTNVNLRAGSVYTVWLQGIKAATDDKKLSADIQTNVYYY</sequence>
<dbReference type="Proteomes" id="UP000199705">
    <property type="component" value="Unassembled WGS sequence"/>
</dbReference>
<dbReference type="Pfam" id="PF14344">
    <property type="entry name" value="DUF4397"/>
    <property type="match status" value="1"/>
</dbReference>